<dbReference type="Gene3D" id="2.60.260.20">
    <property type="entry name" value="Urease metallochaperone UreE, N-terminal domain"/>
    <property type="match status" value="2"/>
</dbReference>
<protein>
    <recommendedName>
        <fullName evidence="3">Chaperone DnaJ C-terminal domain-containing protein</fullName>
    </recommendedName>
</protein>
<sequence>MEPREALLIRANGSPSKPTVKRAWKPSVDYRLGQHFLPHKTLHINLLNQAFSWIKSVFHFSLFFSLMVDHYPQIGLTKGVPDKRKKKDSTAEVILRFYKLLIARWHHNKKSSSKKDTKFQPLQETNKDTGERIQQEETMNGVHSFRYNNNDHGVGREAPRVFCKHRSVDSNFPFIPSPLSRSGSRKSPSPTPSSKYRNLSRKSTDCNGFTAASLSRDASRRSSTPIMFSNSMGMVKPPPIEKKLECTLEELCFGCTKKIKITRDAITNSGEIIQEEELLTIKVKPGWKKGTKITFEGMGNEVPGAFPADITFVIAEKRHPLYRREGDDLELAVEIPLVKALTGCTISVPLLGGERMSLTIDNIIHPGEEKIIPGQGMPTKLQGKRGDLKLLFLIQFPKQLTDEQRSDVLSILEDSA</sequence>
<feature type="compositionally biased region" description="Basic and acidic residues" evidence="2">
    <location>
        <begin position="125"/>
        <end position="134"/>
    </location>
</feature>
<dbReference type="InterPro" id="IPR008971">
    <property type="entry name" value="HSP40/DnaJ_pept-bd"/>
</dbReference>
<dbReference type="InterPro" id="IPR051339">
    <property type="entry name" value="DnaJ_subfamily_B"/>
</dbReference>
<keyword evidence="1" id="KW-0143">Chaperone</keyword>
<evidence type="ECO:0000313" key="4">
    <source>
        <dbReference type="EMBL" id="KAH7567909.1"/>
    </source>
</evidence>
<feature type="domain" description="Chaperone DnaJ C-terminal" evidence="3">
    <location>
        <begin position="240"/>
        <end position="397"/>
    </location>
</feature>
<dbReference type="PANTHER" id="PTHR24078:SF574">
    <property type="entry name" value="CHAPERONE DNAJ C-TERMINAL DOMAIN-CONTAINING PROTEIN"/>
    <property type="match status" value="1"/>
</dbReference>
<accession>A0ABQ8HUF3</accession>
<feature type="compositionally biased region" description="Low complexity" evidence="2">
    <location>
        <begin position="177"/>
        <end position="194"/>
    </location>
</feature>
<dbReference type="EMBL" id="JAFEMO010000007">
    <property type="protein sequence ID" value="KAH7567909.1"/>
    <property type="molecule type" value="Genomic_DNA"/>
</dbReference>
<feature type="region of interest" description="Disordered" evidence="2">
    <location>
        <begin position="112"/>
        <end position="134"/>
    </location>
</feature>
<evidence type="ECO:0000256" key="1">
    <source>
        <dbReference type="ARBA" id="ARBA00023186"/>
    </source>
</evidence>
<dbReference type="InterPro" id="IPR002939">
    <property type="entry name" value="DnaJ_C"/>
</dbReference>
<reference evidence="4 5" key="1">
    <citation type="submission" date="2021-02" db="EMBL/GenBank/DDBJ databases">
        <title>Plant Genome Project.</title>
        <authorList>
            <person name="Zhang R.-G."/>
        </authorList>
    </citation>
    <scope>NUCLEOTIDE SEQUENCE [LARGE SCALE GENOMIC DNA]</scope>
    <source>
        <tissue evidence="4">Leaves</tissue>
    </source>
</reference>
<evidence type="ECO:0000313" key="5">
    <source>
        <dbReference type="Proteomes" id="UP000827721"/>
    </source>
</evidence>
<keyword evidence="5" id="KW-1185">Reference proteome</keyword>
<feature type="region of interest" description="Disordered" evidence="2">
    <location>
        <begin position="174"/>
        <end position="234"/>
    </location>
</feature>
<organism evidence="4 5">
    <name type="scientific">Xanthoceras sorbifolium</name>
    <dbReference type="NCBI Taxonomy" id="99658"/>
    <lineage>
        <taxon>Eukaryota</taxon>
        <taxon>Viridiplantae</taxon>
        <taxon>Streptophyta</taxon>
        <taxon>Embryophyta</taxon>
        <taxon>Tracheophyta</taxon>
        <taxon>Spermatophyta</taxon>
        <taxon>Magnoliopsida</taxon>
        <taxon>eudicotyledons</taxon>
        <taxon>Gunneridae</taxon>
        <taxon>Pentapetalae</taxon>
        <taxon>rosids</taxon>
        <taxon>malvids</taxon>
        <taxon>Sapindales</taxon>
        <taxon>Sapindaceae</taxon>
        <taxon>Xanthoceroideae</taxon>
        <taxon>Xanthoceras</taxon>
    </lineage>
</organism>
<evidence type="ECO:0000256" key="2">
    <source>
        <dbReference type="SAM" id="MobiDB-lite"/>
    </source>
</evidence>
<proteinExistence type="predicted"/>
<comment type="caution">
    <text evidence="4">The sequence shown here is derived from an EMBL/GenBank/DDBJ whole genome shotgun (WGS) entry which is preliminary data.</text>
</comment>
<dbReference type="Proteomes" id="UP000827721">
    <property type="component" value="Unassembled WGS sequence"/>
</dbReference>
<dbReference type="Pfam" id="PF01556">
    <property type="entry name" value="DnaJ_C"/>
    <property type="match status" value="1"/>
</dbReference>
<dbReference type="PANTHER" id="PTHR24078">
    <property type="entry name" value="DNAJ HOMOLOG SUBFAMILY C MEMBER"/>
    <property type="match status" value="1"/>
</dbReference>
<gene>
    <name evidence="4" type="ORF">JRO89_XS07G0183700</name>
</gene>
<dbReference type="SUPFAM" id="SSF49493">
    <property type="entry name" value="HSP40/DnaJ peptide-binding domain"/>
    <property type="match status" value="2"/>
</dbReference>
<dbReference type="CDD" id="cd10747">
    <property type="entry name" value="DnaJ_C"/>
    <property type="match status" value="1"/>
</dbReference>
<name>A0ABQ8HUF3_9ROSI</name>
<evidence type="ECO:0000259" key="3">
    <source>
        <dbReference type="Pfam" id="PF01556"/>
    </source>
</evidence>